<keyword evidence="11 13" id="KW-0234">DNA repair</keyword>
<keyword evidence="6 13" id="KW-0227">DNA damage</keyword>
<dbReference type="Pfam" id="PF02075">
    <property type="entry name" value="RuvC"/>
    <property type="match status" value="1"/>
</dbReference>
<evidence type="ECO:0000256" key="1">
    <source>
        <dbReference type="ARBA" id="ARBA00009518"/>
    </source>
</evidence>
<keyword evidence="16" id="KW-1185">Reference proteome</keyword>
<evidence type="ECO:0000256" key="2">
    <source>
        <dbReference type="ARBA" id="ARBA00022490"/>
    </source>
</evidence>
<sequence>MPIVLGIDPGSCVTGYGVIRYIDQRIIYLDSGCIRTNTTHLASKLKFIYSGISKVIQKFSPDYVAIEQVFMSKNADSVIKLGQARGAAIVAVVNQEVPVFEYAARQIKQTVTGTGRAEKKQVQYMVRTLLKLQFNPQIDAADALAIAITHCHISY</sequence>
<feature type="active site" evidence="13">
    <location>
        <position position="8"/>
    </location>
</feature>
<dbReference type="KEGG" id="hhs:HHS_05950"/>
<dbReference type="InterPro" id="IPR036397">
    <property type="entry name" value="RNaseH_sf"/>
</dbReference>
<evidence type="ECO:0000256" key="7">
    <source>
        <dbReference type="ARBA" id="ARBA00022801"/>
    </source>
</evidence>
<dbReference type="GO" id="GO:0008821">
    <property type="term" value="F:crossover junction DNA endonuclease activity"/>
    <property type="evidence" value="ECO:0007669"/>
    <property type="project" value="UniProtKB-UniRule"/>
</dbReference>
<dbReference type="PROSITE" id="PS01321">
    <property type="entry name" value="RUVC"/>
    <property type="match status" value="1"/>
</dbReference>
<evidence type="ECO:0000256" key="12">
    <source>
        <dbReference type="ARBA" id="ARBA00029354"/>
    </source>
</evidence>
<dbReference type="PRINTS" id="PR00696">
    <property type="entry name" value="RSOLVASERUVC"/>
</dbReference>
<dbReference type="GO" id="GO:0048476">
    <property type="term" value="C:Holliday junction resolvase complex"/>
    <property type="evidence" value="ECO:0007669"/>
    <property type="project" value="UniProtKB-UniRule"/>
</dbReference>
<dbReference type="PATRIC" id="fig|1235990.3.peg.590"/>
<dbReference type="GO" id="GO:0000287">
    <property type="term" value="F:magnesium ion binding"/>
    <property type="evidence" value="ECO:0007669"/>
    <property type="project" value="UniProtKB-UniRule"/>
</dbReference>
<keyword evidence="4 13" id="KW-0479">Metal-binding</keyword>
<dbReference type="GO" id="GO:0006281">
    <property type="term" value="P:DNA repair"/>
    <property type="evidence" value="ECO:0007669"/>
    <property type="project" value="UniProtKB-UniRule"/>
</dbReference>
<evidence type="ECO:0000313" key="16">
    <source>
        <dbReference type="Proteomes" id="UP000016900"/>
    </source>
</evidence>
<keyword evidence="2 13" id="KW-0963">Cytoplasm</keyword>
<dbReference type="PANTHER" id="PTHR30194">
    <property type="entry name" value="CROSSOVER JUNCTION ENDODEOXYRIBONUCLEASE RUVC"/>
    <property type="match status" value="1"/>
</dbReference>
<dbReference type="NCBIfam" id="NF000711">
    <property type="entry name" value="PRK00039.2-1"/>
    <property type="match status" value="1"/>
</dbReference>
<dbReference type="OrthoDB" id="9805499at2"/>
<dbReference type="HAMAP" id="MF_00034">
    <property type="entry name" value="RuvC"/>
    <property type="match status" value="1"/>
</dbReference>
<comment type="catalytic activity">
    <reaction evidence="12 13">
        <text>Endonucleolytic cleavage at a junction such as a reciprocal single-stranded crossover between two homologous DNA duplexes (Holliday junction).</text>
        <dbReference type="EC" id="3.1.21.10"/>
    </reaction>
</comment>
<dbReference type="eggNOG" id="COG0817">
    <property type="taxonomic scope" value="Bacteria"/>
</dbReference>
<organism evidence="15 16">
    <name type="scientific">Candidatus Pantoea carbekii</name>
    <dbReference type="NCBI Taxonomy" id="1235990"/>
    <lineage>
        <taxon>Bacteria</taxon>
        <taxon>Pseudomonadati</taxon>
        <taxon>Pseudomonadota</taxon>
        <taxon>Gammaproteobacteria</taxon>
        <taxon>Enterobacterales</taxon>
        <taxon>Erwiniaceae</taxon>
        <taxon>Pantoea</taxon>
    </lineage>
</organism>
<dbReference type="RefSeq" id="WP_022564584.1">
    <property type="nucleotide sequence ID" value="NZ_CP010907.1"/>
</dbReference>
<dbReference type="SUPFAM" id="SSF53098">
    <property type="entry name" value="Ribonuclease H-like"/>
    <property type="match status" value="1"/>
</dbReference>
<evidence type="ECO:0000256" key="4">
    <source>
        <dbReference type="ARBA" id="ARBA00022723"/>
    </source>
</evidence>
<gene>
    <name evidence="13 15" type="primary">ruvC</name>
    <name evidence="15" type="ORF">HHS_05950</name>
</gene>
<dbReference type="Proteomes" id="UP000016900">
    <property type="component" value="Chromosome"/>
</dbReference>
<dbReference type="GO" id="GO:0006310">
    <property type="term" value="P:DNA recombination"/>
    <property type="evidence" value="ECO:0007669"/>
    <property type="project" value="UniProtKB-UniRule"/>
</dbReference>
<dbReference type="CDD" id="cd16962">
    <property type="entry name" value="RuvC"/>
    <property type="match status" value="1"/>
</dbReference>
<dbReference type="InterPro" id="IPR012337">
    <property type="entry name" value="RNaseH-like_sf"/>
</dbReference>
<evidence type="ECO:0000313" key="15">
    <source>
        <dbReference type="EMBL" id="BAO00565.1"/>
    </source>
</evidence>
<feature type="active site" evidence="13">
    <location>
        <position position="139"/>
    </location>
</feature>
<evidence type="ECO:0000256" key="5">
    <source>
        <dbReference type="ARBA" id="ARBA00022759"/>
    </source>
</evidence>
<dbReference type="KEGG" id="pck:BMSBPS_0224"/>
<dbReference type="GO" id="GO:0003677">
    <property type="term" value="F:DNA binding"/>
    <property type="evidence" value="ECO:0007669"/>
    <property type="project" value="UniProtKB-KW"/>
</dbReference>
<evidence type="ECO:0000256" key="6">
    <source>
        <dbReference type="ARBA" id="ARBA00022763"/>
    </source>
</evidence>
<keyword evidence="9 13" id="KW-0238">DNA-binding</keyword>
<name>U3U6I8_9GAMM</name>
<feature type="binding site" evidence="13">
    <location>
        <position position="139"/>
    </location>
    <ligand>
        <name>Mg(2+)</name>
        <dbReference type="ChEBI" id="CHEBI:18420"/>
        <label>1</label>
    </ligand>
</feature>
<dbReference type="InterPro" id="IPR020563">
    <property type="entry name" value="X-over_junc_endoDNase_Mg_BS"/>
</dbReference>
<reference evidence="15 16" key="1">
    <citation type="submission" date="2012-10" db="EMBL/GenBank/DDBJ databases">
        <title>Genome sequence of the symbiont of the pentatomidae stink bug Halyomorpha halys.</title>
        <authorList>
            <person name="Kobayashi H."/>
            <person name="Fujii-Muramatsu R."/>
            <person name="Takeishi K."/>
            <person name="Noda H."/>
        </authorList>
    </citation>
    <scope>NUCLEOTIDE SEQUENCE [LARGE SCALE GENOMIC DNA]</scope>
</reference>
<keyword evidence="3 13" id="KW-0540">Nuclease</keyword>
<keyword evidence="7 13" id="KW-0378">Hydrolase</keyword>
<dbReference type="EMBL" id="AP012554">
    <property type="protein sequence ID" value="BAO00565.1"/>
    <property type="molecule type" value="Genomic_DNA"/>
</dbReference>
<comment type="cofactor">
    <cofactor evidence="13">
        <name>Mg(2+)</name>
        <dbReference type="ChEBI" id="CHEBI:18420"/>
    </cofactor>
    <text evidence="13">Binds 2 Mg(2+) ion per subunit.</text>
</comment>
<evidence type="ECO:0000256" key="11">
    <source>
        <dbReference type="ARBA" id="ARBA00023204"/>
    </source>
</evidence>
<evidence type="ECO:0000256" key="3">
    <source>
        <dbReference type="ARBA" id="ARBA00022722"/>
    </source>
</evidence>
<dbReference type="AlphaFoldDB" id="U3U6I8"/>
<dbReference type="FunFam" id="3.30.420.10:FF:000002">
    <property type="entry name" value="Crossover junction endodeoxyribonuclease RuvC"/>
    <property type="match status" value="1"/>
</dbReference>
<feature type="binding site" evidence="13">
    <location>
        <position position="8"/>
    </location>
    <ligand>
        <name>Mg(2+)</name>
        <dbReference type="ChEBI" id="CHEBI:18420"/>
        <label>1</label>
    </ligand>
</feature>
<dbReference type="NCBIfam" id="TIGR00228">
    <property type="entry name" value="ruvC"/>
    <property type="match status" value="1"/>
</dbReference>
<evidence type="ECO:0000256" key="9">
    <source>
        <dbReference type="ARBA" id="ARBA00023125"/>
    </source>
</evidence>
<dbReference type="PANTHER" id="PTHR30194:SF3">
    <property type="entry name" value="CROSSOVER JUNCTION ENDODEOXYRIBONUCLEASE RUVC"/>
    <property type="match status" value="1"/>
</dbReference>
<dbReference type="Gene3D" id="3.30.420.10">
    <property type="entry name" value="Ribonuclease H-like superfamily/Ribonuclease H"/>
    <property type="match status" value="1"/>
</dbReference>
<accession>U3U6I8</accession>
<evidence type="ECO:0000256" key="10">
    <source>
        <dbReference type="ARBA" id="ARBA00023172"/>
    </source>
</evidence>
<feature type="binding site" evidence="13">
    <location>
        <position position="67"/>
    </location>
    <ligand>
        <name>Mg(2+)</name>
        <dbReference type="ChEBI" id="CHEBI:18420"/>
        <label>2</label>
    </ligand>
</feature>
<dbReference type="InterPro" id="IPR002176">
    <property type="entry name" value="X-over_junc_endoDNase_RuvC"/>
</dbReference>
<dbReference type="EC" id="3.1.21.10" evidence="13 14"/>
<dbReference type="STRING" id="1235990.BMSBPS_0224"/>
<comment type="similarity">
    <text evidence="1 13">Belongs to the RuvC family.</text>
</comment>
<evidence type="ECO:0000256" key="14">
    <source>
        <dbReference type="NCBIfam" id="TIGR00228"/>
    </source>
</evidence>
<protein>
    <recommendedName>
        <fullName evidence="13 14">Crossover junction endodeoxyribonuclease RuvC</fullName>
        <ecNumber evidence="13 14">3.1.21.10</ecNumber>
    </recommendedName>
    <alternativeName>
        <fullName evidence="13">Holliday junction nuclease RuvC</fullName>
    </alternativeName>
    <alternativeName>
        <fullName evidence="13">Holliday junction resolvase RuvC</fullName>
    </alternativeName>
</protein>
<dbReference type="GO" id="GO:0005737">
    <property type="term" value="C:cytoplasm"/>
    <property type="evidence" value="ECO:0007669"/>
    <property type="project" value="UniProtKB-SubCell"/>
</dbReference>
<proteinExistence type="inferred from homology"/>
<keyword evidence="5 13" id="KW-0255">Endonuclease</keyword>
<keyword evidence="8 13" id="KW-0460">Magnesium</keyword>
<evidence type="ECO:0000256" key="8">
    <source>
        <dbReference type="ARBA" id="ARBA00022842"/>
    </source>
</evidence>
<feature type="active site" evidence="13">
    <location>
        <position position="67"/>
    </location>
</feature>
<evidence type="ECO:0000256" key="13">
    <source>
        <dbReference type="HAMAP-Rule" id="MF_00034"/>
    </source>
</evidence>
<keyword evidence="10 13" id="KW-0233">DNA recombination</keyword>
<comment type="function">
    <text evidence="13">The RuvA-RuvB-RuvC complex processes Holliday junction (HJ) DNA during genetic recombination and DNA repair. Endonuclease that resolves HJ intermediates. Cleaves cruciform DNA by making single-stranded nicks across the HJ at symmetrical positions within the homologous arms, yielding a 5'-phosphate and a 3'-hydroxyl group; requires a central core of homology in the junction. The consensus cleavage sequence is 5'-(A/T)TT(C/G)-3'. Cleavage occurs on the 3'-side of the TT dinucleotide at the point of strand exchange. HJ branch migration catalyzed by RuvA-RuvB allows RuvC to scan DNA until it finds its consensus sequence, where it cleaves and resolves the cruciform DNA.</text>
</comment>
<comment type="subcellular location">
    <subcellularLocation>
        <location evidence="13">Cytoplasm</location>
    </subcellularLocation>
</comment>
<comment type="subunit">
    <text evidence="13">Homodimer which binds Holliday junction (HJ) DNA. The HJ becomes 2-fold symmetrical on binding to RuvC with unstacked arms; it has a different conformation from HJ DNA in complex with RuvA. In the full resolvosome a probable DNA-RuvA(4)-RuvB(12)-RuvC(2) complex forms which resolves the HJ.</text>
</comment>